<dbReference type="AlphaFoldDB" id="Q6NAY1"/>
<protein>
    <recommendedName>
        <fullName evidence="3">DUF4010 domain-containing protein</fullName>
    </recommendedName>
</protein>
<dbReference type="HOGENOM" id="CLU_036781_1_1_5"/>
<feature type="transmembrane region" description="Helical" evidence="2">
    <location>
        <begin position="281"/>
        <end position="301"/>
    </location>
</feature>
<feature type="region of interest" description="Disordered" evidence="1">
    <location>
        <begin position="1"/>
        <end position="22"/>
    </location>
</feature>
<feature type="transmembrane region" description="Helical" evidence="2">
    <location>
        <begin position="413"/>
        <end position="433"/>
    </location>
</feature>
<feature type="transmembrane region" description="Helical" evidence="2">
    <location>
        <begin position="189"/>
        <end position="208"/>
    </location>
</feature>
<dbReference type="PANTHER" id="PTHR39084">
    <property type="entry name" value="MEMBRANE PROTEIN-RELATED"/>
    <property type="match status" value="1"/>
</dbReference>
<feature type="domain" description="DUF4010" evidence="3">
    <location>
        <begin position="259"/>
        <end position="468"/>
    </location>
</feature>
<evidence type="ECO:0000313" key="4">
    <source>
        <dbReference type="EMBL" id="CAE26492.1"/>
    </source>
</evidence>
<reference evidence="4" key="1">
    <citation type="journal article" date="2004" name="Nat. Biotechnol.">
        <title>Complete genome sequence of the metabolically versatile photosynthetic bacterium Rhodopseudomonas palustris.</title>
        <authorList>
            <person name="Larimer F.W."/>
            <person name="Chain P."/>
            <person name="Hauser L."/>
            <person name="Lamerdin J."/>
            <person name="Malfatti S."/>
            <person name="Do L."/>
            <person name="Land M.L."/>
            <person name="Pelletier D.A."/>
            <person name="Beatty J.T."/>
            <person name="Lang A.S."/>
            <person name="Tabita F.R."/>
            <person name="Gibson J.L."/>
            <person name="Hanson T.E."/>
            <person name="Bobst C."/>
            <person name="Torres J.L."/>
            <person name="Peres C."/>
            <person name="Harrison F.H."/>
            <person name="Gibson J."/>
            <person name="Harwood C.S."/>
        </authorList>
    </citation>
    <scope>NUCLEOTIDE SEQUENCE [LARGE SCALE GENOMIC DNA]</scope>
    <source>
        <strain evidence="4">CGA009</strain>
    </source>
</reference>
<proteinExistence type="predicted"/>
<organism evidence="4">
    <name type="scientific">Rhodopseudomonas palustris (strain ATCC BAA-98 / CGA009)</name>
    <dbReference type="NCBI Taxonomy" id="258594"/>
    <lineage>
        <taxon>Bacteria</taxon>
        <taxon>Pseudomonadati</taxon>
        <taxon>Pseudomonadota</taxon>
        <taxon>Alphaproteobacteria</taxon>
        <taxon>Hyphomicrobiales</taxon>
        <taxon>Nitrobacteraceae</taxon>
        <taxon>Rhodopseudomonas</taxon>
    </lineage>
</organism>
<gene>
    <name evidence="4" type="ordered locus">RPA1049</name>
</gene>
<dbReference type="eggNOG" id="COG3174">
    <property type="taxonomic scope" value="Bacteria"/>
</dbReference>
<keyword evidence="2" id="KW-1133">Transmembrane helix</keyword>
<feature type="transmembrane region" description="Helical" evidence="2">
    <location>
        <begin position="384"/>
        <end position="404"/>
    </location>
</feature>
<feature type="transmembrane region" description="Helical" evidence="2">
    <location>
        <begin position="342"/>
        <end position="364"/>
    </location>
</feature>
<feature type="transmembrane region" description="Helical" evidence="2">
    <location>
        <begin position="133"/>
        <end position="152"/>
    </location>
</feature>
<feature type="transmembrane region" description="Helical" evidence="2">
    <location>
        <begin position="220"/>
        <end position="239"/>
    </location>
</feature>
<dbReference type="InterPro" id="IPR025105">
    <property type="entry name" value="DUF4010"/>
</dbReference>
<keyword evidence="2" id="KW-0472">Membrane</keyword>
<dbReference type="EMBL" id="BX572596">
    <property type="protein sequence ID" value="CAE26492.1"/>
    <property type="molecule type" value="Genomic_DNA"/>
</dbReference>
<accession>Q6NAY1</accession>
<feature type="transmembrane region" description="Helical" evidence="2">
    <location>
        <begin position="445"/>
        <end position="466"/>
    </location>
</feature>
<feature type="transmembrane region" description="Helical" evidence="2">
    <location>
        <begin position="109"/>
        <end position="127"/>
    </location>
</feature>
<dbReference type="PhylomeDB" id="Q6NAY1"/>
<evidence type="ECO:0000259" key="3">
    <source>
        <dbReference type="Pfam" id="PF13194"/>
    </source>
</evidence>
<feature type="transmembrane region" description="Helical" evidence="2">
    <location>
        <begin position="473"/>
        <end position="494"/>
    </location>
</feature>
<sequence length="498" mass="52672">MGPDATDAAGSESPVPFPRRAGLFSVGPPSPSDCFSRIAPPARVPGPARLSRRRRGLLPCRPPAQMRPSPMPMIATPSVHSLALLLLLSFFLGFAFEDFFEQRKSARPGGVRTFPLLSLGGGVLYWLDPTHLVAFTGGLLVLGVWLSIFYTVHLRERDDQGERNAGLVVLLLNVHAYLLGAIALALPHWVAVGVTVTAVMLLTGRDWLHRLVRKVDTREITTAAQFLILSGVVLPLLPAEPVTPLTSITPRQVWLALTLVSALSYASYLAQRYWQRAAQGLWMAGLGGLYSSTATTVVLARQAAVSESFRRQATAGITLATGIMYLRILVVIAVFNLTLARALAAPMLGLAAVALAIAALQYLIIKAPSGEATQPSERGNPLELGAAAVFAALFVAISLASTWVKTEFGTQGIYWLAAIVGFSDIDPFVLNLAQGGTAGIGEHAVAIAVLIAASSNNVLKAAYAVAFGGRRTWPSAVVLVGLAIAGVVLAAWLAKIAA</sequence>
<keyword evidence="2" id="KW-0812">Transmembrane</keyword>
<feature type="transmembrane region" description="Helical" evidence="2">
    <location>
        <begin position="164"/>
        <end position="183"/>
    </location>
</feature>
<name>Q6NAY1_RHOPA</name>
<evidence type="ECO:0000256" key="1">
    <source>
        <dbReference type="SAM" id="MobiDB-lite"/>
    </source>
</evidence>
<dbReference type="Pfam" id="PF13194">
    <property type="entry name" value="DUF4010"/>
    <property type="match status" value="1"/>
</dbReference>
<dbReference type="PANTHER" id="PTHR39084:SF1">
    <property type="entry name" value="DUF4010 DOMAIN-CONTAINING PROTEIN"/>
    <property type="match status" value="1"/>
</dbReference>
<evidence type="ECO:0000256" key="2">
    <source>
        <dbReference type="SAM" id="Phobius"/>
    </source>
</evidence>
<feature type="transmembrane region" description="Helical" evidence="2">
    <location>
        <begin position="313"/>
        <end position="335"/>
    </location>
</feature>
<feature type="transmembrane region" description="Helical" evidence="2">
    <location>
        <begin position="251"/>
        <end position="269"/>
    </location>
</feature>
<feature type="transmembrane region" description="Helical" evidence="2">
    <location>
        <begin position="78"/>
        <end position="97"/>
    </location>
</feature>